<sequence length="76" mass="8402">MSDPEYTGPPASDPPPRGWQVPQVIAVAPPRVLPTQDRERMHAERRRARTITQGVAILSGSMVFVILMVLLVRAIT</sequence>
<dbReference type="Proteomes" id="UP000321617">
    <property type="component" value="Unassembled WGS sequence"/>
</dbReference>
<keyword evidence="2" id="KW-1133">Transmembrane helix</keyword>
<dbReference type="AlphaFoldDB" id="A0A562V4R3"/>
<feature type="region of interest" description="Disordered" evidence="1">
    <location>
        <begin position="1"/>
        <end position="20"/>
    </location>
</feature>
<accession>A0A562V4R3</accession>
<evidence type="ECO:0000313" key="4">
    <source>
        <dbReference type="Proteomes" id="UP000321617"/>
    </source>
</evidence>
<feature type="transmembrane region" description="Helical" evidence="2">
    <location>
        <begin position="55"/>
        <end position="75"/>
    </location>
</feature>
<dbReference type="OrthoDB" id="5197655at2"/>
<organism evidence="3 4">
    <name type="scientific">Stackebrandtia albiflava</name>
    <dbReference type="NCBI Taxonomy" id="406432"/>
    <lineage>
        <taxon>Bacteria</taxon>
        <taxon>Bacillati</taxon>
        <taxon>Actinomycetota</taxon>
        <taxon>Actinomycetes</taxon>
        <taxon>Glycomycetales</taxon>
        <taxon>Glycomycetaceae</taxon>
        <taxon>Stackebrandtia</taxon>
    </lineage>
</organism>
<comment type="caution">
    <text evidence="3">The sequence shown here is derived from an EMBL/GenBank/DDBJ whole genome shotgun (WGS) entry which is preliminary data.</text>
</comment>
<keyword evidence="2" id="KW-0812">Transmembrane</keyword>
<reference evidence="3 4" key="1">
    <citation type="journal article" date="2013" name="Stand. Genomic Sci.">
        <title>Genomic Encyclopedia of Type Strains, Phase I: The one thousand microbial genomes (KMG-I) project.</title>
        <authorList>
            <person name="Kyrpides N.C."/>
            <person name="Woyke T."/>
            <person name="Eisen J.A."/>
            <person name="Garrity G."/>
            <person name="Lilburn T.G."/>
            <person name="Beck B.J."/>
            <person name="Whitman W.B."/>
            <person name="Hugenholtz P."/>
            <person name="Klenk H.P."/>
        </authorList>
    </citation>
    <scope>NUCLEOTIDE SEQUENCE [LARGE SCALE GENOMIC DNA]</scope>
    <source>
        <strain evidence="3 4">DSM 45044</strain>
    </source>
</reference>
<gene>
    <name evidence="3" type="ORF">LX16_3646</name>
</gene>
<keyword evidence="2" id="KW-0472">Membrane</keyword>
<protein>
    <submittedName>
        <fullName evidence="3">Uncharacterized protein</fullName>
    </submittedName>
</protein>
<dbReference type="EMBL" id="VLLL01000006">
    <property type="protein sequence ID" value="TWJ12879.1"/>
    <property type="molecule type" value="Genomic_DNA"/>
</dbReference>
<evidence type="ECO:0000313" key="3">
    <source>
        <dbReference type="EMBL" id="TWJ12879.1"/>
    </source>
</evidence>
<name>A0A562V4R3_9ACTN</name>
<evidence type="ECO:0000256" key="2">
    <source>
        <dbReference type="SAM" id="Phobius"/>
    </source>
</evidence>
<keyword evidence="4" id="KW-1185">Reference proteome</keyword>
<evidence type="ECO:0000256" key="1">
    <source>
        <dbReference type="SAM" id="MobiDB-lite"/>
    </source>
</evidence>
<dbReference type="RefSeq" id="WP_147140331.1">
    <property type="nucleotide sequence ID" value="NZ_BAABIJ010000002.1"/>
</dbReference>
<proteinExistence type="predicted"/>